<reference evidence="1 2" key="1">
    <citation type="submission" date="2007-03" db="EMBL/GenBank/DDBJ databases">
        <authorList>
            <person name="Fulton L."/>
            <person name="Clifton S."/>
            <person name="Fulton B."/>
            <person name="Xu J."/>
            <person name="Minx P."/>
            <person name="Pepin K.H."/>
            <person name="Johnson M."/>
            <person name="Thiruvilangam P."/>
            <person name="Bhonagiri V."/>
            <person name="Nash W.E."/>
            <person name="Mardis E.R."/>
            <person name="Wilson R.K."/>
        </authorList>
    </citation>
    <scope>NUCLEOTIDE SEQUENCE [LARGE SCALE GENOMIC DNA]</scope>
    <source>
        <strain evidence="2">ATCC 8483 / DSM 1896 / JCM 5824 / BCRC 10623 / CCUG 4943 / NCTC 11153</strain>
    </source>
</reference>
<name>A0AAN3D637_BACO1</name>
<evidence type="ECO:0000313" key="1">
    <source>
        <dbReference type="EMBL" id="EDO10474.1"/>
    </source>
</evidence>
<gene>
    <name evidence="1" type="ORF">BACOVA_03921</name>
</gene>
<sequence>MIIRTEIYIIVEPLVYWLSDTPLFFCDDEKNDCNWQ</sequence>
<comment type="caution">
    <text evidence="1">The sequence shown here is derived from an EMBL/GenBank/DDBJ whole genome shotgun (WGS) entry which is preliminary data.</text>
</comment>
<protein>
    <submittedName>
        <fullName evidence="1">Uncharacterized protein</fullName>
    </submittedName>
</protein>
<proteinExistence type="predicted"/>
<evidence type="ECO:0000313" key="2">
    <source>
        <dbReference type="Proteomes" id="UP000005475"/>
    </source>
</evidence>
<organism evidence="1 2">
    <name type="scientific">Bacteroides ovatus (strain ATCC 8483 / DSM 1896 / JCM 5824 / BCRC 10623 / CCUG 4943 / NCTC 11153)</name>
    <dbReference type="NCBI Taxonomy" id="411476"/>
    <lineage>
        <taxon>Bacteria</taxon>
        <taxon>Pseudomonadati</taxon>
        <taxon>Bacteroidota</taxon>
        <taxon>Bacteroidia</taxon>
        <taxon>Bacteroidales</taxon>
        <taxon>Bacteroidaceae</taxon>
        <taxon>Bacteroides</taxon>
    </lineage>
</organism>
<dbReference type="EMBL" id="AAXF02000052">
    <property type="protein sequence ID" value="EDO10474.1"/>
    <property type="molecule type" value="Genomic_DNA"/>
</dbReference>
<dbReference type="Proteomes" id="UP000005475">
    <property type="component" value="Unassembled WGS sequence"/>
</dbReference>
<accession>A0AAN3D637</accession>
<reference evidence="2" key="2">
    <citation type="submission" date="2007-04" db="EMBL/GenBank/DDBJ databases">
        <title>Draft genome sequence of Bacteroides ovatus (ATCC 8483).</title>
        <authorList>
            <person name="Sudarsanam P."/>
            <person name="Ley R."/>
            <person name="Guruge J."/>
            <person name="Turnbaugh P.J."/>
            <person name="Mahowald M."/>
            <person name="Liep D."/>
            <person name="Gordon J."/>
        </authorList>
    </citation>
    <scope>NUCLEOTIDE SEQUENCE [LARGE SCALE GENOMIC DNA]</scope>
    <source>
        <strain evidence="2">ATCC 8483 / DSM 1896 / JCM 5824 / BCRC 10623 / CCUG 4943 / NCTC 11153</strain>
    </source>
</reference>
<dbReference type="AlphaFoldDB" id="A0AAN3D637"/>